<dbReference type="PROSITE" id="PS50983">
    <property type="entry name" value="FE_B12_PBP"/>
    <property type="match status" value="1"/>
</dbReference>
<dbReference type="RefSeq" id="WP_147169548.1">
    <property type="nucleotide sequence ID" value="NZ_VOOR01000081.1"/>
</dbReference>
<dbReference type="InterPro" id="IPR054828">
    <property type="entry name" value="Vit_B12_bind_prot"/>
</dbReference>
<evidence type="ECO:0000313" key="3">
    <source>
        <dbReference type="EMBL" id="TXB60090.1"/>
    </source>
</evidence>
<evidence type="ECO:0000313" key="4">
    <source>
        <dbReference type="Proteomes" id="UP000321580"/>
    </source>
</evidence>
<sequence>MPTIKDMLGRALDAPALPYRIISLVPSQTELLSYLGLGERVVGITKFCVHPQAWYRSKVRVGGTKQVHFDRISALDPDLILANKEENTREMVEALAEDYPIWVSDVDNLDTALQMIGQIGKIVGKGNEAAALAKQVQEGFGRLRQEGEPPLRAAYLIWERPLMVAGGGTFIDDMLCRAGFENVFRGQPRYPESSLESLSELAPDVVLLSSEPFPFRQQHIAAYRKALPEAAILLADGELFSWYGSRLLDSPAYFAKLSAEASRQLAHIRQSG</sequence>
<dbReference type="NCBIfam" id="NF038402">
    <property type="entry name" value="TroA_like"/>
    <property type="match status" value="1"/>
</dbReference>
<accession>A0A5C6RFA7</accession>
<dbReference type="OrthoDB" id="9816357at2"/>
<dbReference type="EMBL" id="VOOR01000081">
    <property type="protein sequence ID" value="TXB60090.1"/>
    <property type="molecule type" value="Genomic_DNA"/>
</dbReference>
<organism evidence="3 4">
    <name type="scientific">Phaeodactylibacter luteus</name>
    <dbReference type="NCBI Taxonomy" id="1564516"/>
    <lineage>
        <taxon>Bacteria</taxon>
        <taxon>Pseudomonadati</taxon>
        <taxon>Bacteroidota</taxon>
        <taxon>Saprospiria</taxon>
        <taxon>Saprospirales</taxon>
        <taxon>Haliscomenobacteraceae</taxon>
        <taxon>Phaeodactylibacter</taxon>
    </lineage>
</organism>
<feature type="domain" description="Fe/B12 periplasmic-binding" evidence="2">
    <location>
        <begin position="20"/>
        <end position="265"/>
    </location>
</feature>
<evidence type="ECO:0000256" key="1">
    <source>
        <dbReference type="ARBA" id="ARBA00022729"/>
    </source>
</evidence>
<dbReference type="InterPro" id="IPR002491">
    <property type="entry name" value="ABC_transptr_periplasmic_BD"/>
</dbReference>
<reference evidence="3 4" key="1">
    <citation type="submission" date="2019-08" db="EMBL/GenBank/DDBJ databases">
        <title>Genome of Phaeodactylibacter luteus.</title>
        <authorList>
            <person name="Bowman J.P."/>
        </authorList>
    </citation>
    <scope>NUCLEOTIDE SEQUENCE [LARGE SCALE GENOMIC DNA]</scope>
    <source>
        <strain evidence="3 4">KCTC 42180</strain>
    </source>
</reference>
<dbReference type="InterPro" id="IPR050902">
    <property type="entry name" value="ABC_Transporter_SBP"/>
</dbReference>
<dbReference type="Pfam" id="PF01497">
    <property type="entry name" value="Peripla_BP_2"/>
    <property type="match status" value="1"/>
</dbReference>
<dbReference type="PANTHER" id="PTHR30535">
    <property type="entry name" value="VITAMIN B12-BINDING PROTEIN"/>
    <property type="match status" value="1"/>
</dbReference>
<dbReference type="SUPFAM" id="SSF53807">
    <property type="entry name" value="Helical backbone' metal receptor"/>
    <property type="match status" value="1"/>
</dbReference>
<keyword evidence="4" id="KW-1185">Reference proteome</keyword>
<proteinExistence type="predicted"/>
<evidence type="ECO:0000259" key="2">
    <source>
        <dbReference type="PROSITE" id="PS50983"/>
    </source>
</evidence>
<dbReference type="Proteomes" id="UP000321580">
    <property type="component" value="Unassembled WGS sequence"/>
</dbReference>
<dbReference type="Gene3D" id="3.40.50.1980">
    <property type="entry name" value="Nitrogenase molybdenum iron protein domain"/>
    <property type="match status" value="2"/>
</dbReference>
<name>A0A5C6RFA7_9BACT</name>
<comment type="caution">
    <text evidence="3">The sequence shown here is derived from an EMBL/GenBank/DDBJ whole genome shotgun (WGS) entry which is preliminary data.</text>
</comment>
<dbReference type="AlphaFoldDB" id="A0A5C6RFA7"/>
<keyword evidence="1" id="KW-0732">Signal</keyword>
<dbReference type="PANTHER" id="PTHR30535:SF35">
    <property type="entry name" value="PERIPLASMIC BINDING PROTEIN"/>
    <property type="match status" value="1"/>
</dbReference>
<protein>
    <submittedName>
        <fullName evidence="3">ABC transporter substrate-binding protein</fullName>
    </submittedName>
</protein>
<gene>
    <name evidence="3" type="ORF">FRY97_20775</name>
</gene>